<evidence type="ECO:0000256" key="7">
    <source>
        <dbReference type="SAM" id="MobiDB-lite"/>
    </source>
</evidence>
<keyword evidence="2 6" id="KW-0698">rRNA processing</keyword>
<dbReference type="Proteomes" id="UP000092482">
    <property type="component" value="Chromosome"/>
</dbReference>
<dbReference type="InterPro" id="IPR029063">
    <property type="entry name" value="SAM-dependent_MTases_sf"/>
</dbReference>
<dbReference type="HAMAP" id="MF_00074">
    <property type="entry name" value="16SrRNA_methyltr_G"/>
    <property type="match status" value="1"/>
</dbReference>
<dbReference type="Gene3D" id="3.40.50.150">
    <property type="entry name" value="Vaccinia Virus protein VP39"/>
    <property type="match status" value="1"/>
</dbReference>
<dbReference type="EMBL" id="CP014989">
    <property type="protein sequence ID" value="ANS79274.1"/>
    <property type="molecule type" value="Genomic_DNA"/>
</dbReference>
<feature type="binding site" evidence="6">
    <location>
        <position position="141"/>
    </location>
    <ligand>
        <name>S-adenosyl-L-methionine</name>
        <dbReference type="ChEBI" id="CHEBI:59789"/>
    </ligand>
</feature>
<evidence type="ECO:0000256" key="5">
    <source>
        <dbReference type="ARBA" id="ARBA00022691"/>
    </source>
</evidence>
<proteinExistence type="inferred from homology"/>
<keyword evidence="9" id="KW-1185">Reference proteome</keyword>
<evidence type="ECO:0000313" key="9">
    <source>
        <dbReference type="Proteomes" id="UP000092482"/>
    </source>
</evidence>
<evidence type="ECO:0000256" key="1">
    <source>
        <dbReference type="ARBA" id="ARBA00022490"/>
    </source>
</evidence>
<dbReference type="PATRIC" id="fig|1758689.4.peg.1942"/>
<evidence type="ECO:0000256" key="3">
    <source>
        <dbReference type="ARBA" id="ARBA00022603"/>
    </source>
</evidence>
<feature type="binding site" evidence="6">
    <location>
        <position position="80"/>
    </location>
    <ligand>
        <name>S-adenosyl-L-methionine</name>
        <dbReference type="ChEBI" id="CHEBI:59789"/>
    </ligand>
</feature>
<feature type="binding site" evidence="6">
    <location>
        <begin position="126"/>
        <end position="127"/>
    </location>
    <ligand>
        <name>S-adenosyl-L-methionine</name>
        <dbReference type="ChEBI" id="CHEBI:59789"/>
    </ligand>
</feature>
<dbReference type="GO" id="GO:0070043">
    <property type="term" value="F:rRNA (guanine-N7-)-methyltransferase activity"/>
    <property type="evidence" value="ECO:0007669"/>
    <property type="project" value="UniProtKB-UniRule"/>
</dbReference>
<dbReference type="GO" id="GO:0005829">
    <property type="term" value="C:cytosol"/>
    <property type="evidence" value="ECO:0007669"/>
    <property type="project" value="TreeGrafter"/>
</dbReference>
<organism evidence="8 9">
    <name type="scientific">Serinicoccus hydrothermalis</name>
    <dbReference type="NCBI Taxonomy" id="1758689"/>
    <lineage>
        <taxon>Bacteria</taxon>
        <taxon>Bacillati</taxon>
        <taxon>Actinomycetota</taxon>
        <taxon>Actinomycetes</taxon>
        <taxon>Micrococcales</taxon>
        <taxon>Ornithinimicrobiaceae</taxon>
        <taxon>Serinicoccus</taxon>
    </lineage>
</organism>
<dbReference type="CDD" id="cd02440">
    <property type="entry name" value="AdoMet_MTases"/>
    <property type="match status" value="1"/>
</dbReference>
<feature type="region of interest" description="Disordered" evidence="7">
    <location>
        <begin position="209"/>
        <end position="243"/>
    </location>
</feature>
<gene>
    <name evidence="6" type="primary">rsmG</name>
    <name evidence="8" type="ORF">SGUI_1878</name>
</gene>
<dbReference type="PANTHER" id="PTHR31760">
    <property type="entry name" value="S-ADENOSYL-L-METHIONINE-DEPENDENT METHYLTRANSFERASES SUPERFAMILY PROTEIN"/>
    <property type="match status" value="1"/>
</dbReference>
<evidence type="ECO:0000256" key="6">
    <source>
        <dbReference type="HAMAP-Rule" id="MF_00074"/>
    </source>
</evidence>
<keyword evidence="5 6" id="KW-0949">S-adenosyl-L-methionine</keyword>
<dbReference type="PANTHER" id="PTHR31760:SF0">
    <property type="entry name" value="S-ADENOSYL-L-METHIONINE-DEPENDENT METHYLTRANSFERASES SUPERFAMILY PROTEIN"/>
    <property type="match status" value="1"/>
</dbReference>
<evidence type="ECO:0000256" key="4">
    <source>
        <dbReference type="ARBA" id="ARBA00022679"/>
    </source>
</evidence>
<comment type="function">
    <text evidence="6">Specifically methylates the N7 position of a guanine in 16S rRNA.</text>
</comment>
<evidence type="ECO:0000313" key="8">
    <source>
        <dbReference type="EMBL" id="ANS79274.1"/>
    </source>
</evidence>
<dbReference type="KEGG" id="serj:SGUI_1878"/>
<dbReference type="NCBIfam" id="TIGR00138">
    <property type="entry name" value="rsmG_gidB"/>
    <property type="match status" value="1"/>
</dbReference>
<protein>
    <recommendedName>
        <fullName evidence="6">Ribosomal RNA small subunit methyltransferase G</fullName>
        <ecNumber evidence="6">2.1.1.-</ecNumber>
    </recommendedName>
    <alternativeName>
        <fullName evidence="6">16S rRNA 7-methylguanosine methyltransferase</fullName>
        <shortName evidence="6">16S rRNA m7G methyltransferase</shortName>
    </alternativeName>
</protein>
<name>A0A1B1NCY7_9MICO</name>
<dbReference type="Pfam" id="PF02527">
    <property type="entry name" value="GidB"/>
    <property type="match status" value="1"/>
</dbReference>
<dbReference type="InterPro" id="IPR003682">
    <property type="entry name" value="rRNA_ssu_MeTfrase_G"/>
</dbReference>
<sequence>MGPSRRAPEPTPQALEVFGARLPLAQDYAELLATTGIEHGLIGPRETERLWDRHLVNCAVPGDLLAPDSSVIDIGSGAGLPGIVLAIARPDLHVDLVEPLLRRTTWLERAVEDLGLGNVSVHRGRAEELAGSLIAPVVTARAVASLDKLVRWSFPLLPAGGRLLALKGEAAARELEEAGQVLRRHRVEDSRLHLLAEGTAAGPVRVVEVVRPSEPEGVQERPQGPRASRGSQGRTGRSRRRRR</sequence>
<dbReference type="STRING" id="1758689.SGUI_1878"/>
<reference evidence="8 9" key="1">
    <citation type="submission" date="2016-03" db="EMBL/GenBank/DDBJ databases">
        <title>Shallow-sea hydrothermal system.</title>
        <authorList>
            <person name="Tang K."/>
        </authorList>
    </citation>
    <scope>NUCLEOTIDE SEQUENCE [LARGE SCALE GENOMIC DNA]</scope>
    <source>
        <strain evidence="8 9">JLT9</strain>
    </source>
</reference>
<comment type="caution">
    <text evidence="6">Lacks conserved residue(s) required for the propagation of feature annotation.</text>
</comment>
<feature type="binding site" evidence="6">
    <location>
        <position position="75"/>
    </location>
    <ligand>
        <name>S-adenosyl-L-methionine</name>
        <dbReference type="ChEBI" id="CHEBI:59789"/>
    </ligand>
</feature>
<dbReference type="EC" id="2.1.1.-" evidence="6"/>
<dbReference type="AlphaFoldDB" id="A0A1B1NCY7"/>
<keyword evidence="4 6" id="KW-0808">Transferase</keyword>
<dbReference type="RefSeq" id="WP_066639286.1">
    <property type="nucleotide sequence ID" value="NZ_CP014989.1"/>
</dbReference>
<accession>A0A1B1NCY7</accession>
<comment type="similarity">
    <text evidence="6">Belongs to the methyltransferase superfamily. RNA methyltransferase RsmG family.</text>
</comment>
<evidence type="ECO:0000256" key="2">
    <source>
        <dbReference type="ARBA" id="ARBA00022552"/>
    </source>
</evidence>
<dbReference type="SUPFAM" id="SSF53335">
    <property type="entry name" value="S-adenosyl-L-methionine-dependent methyltransferases"/>
    <property type="match status" value="1"/>
</dbReference>
<keyword evidence="3 6" id="KW-0489">Methyltransferase</keyword>
<comment type="subcellular location">
    <subcellularLocation>
        <location evidence="6">Cytoplasm</location>
    </subcellularLocation>
</comment>
<keyword evidence="1 6" id="KW-0963">Cytoplasm</keyword>
<feature type="compositionally biased region" description="Low complexity" evidence="7">
    <location>
        <begin position="226"/>
        <end position="235"/>
    </location>
</feature>
<dbReference type="OrthoDB" id="9808773at2"/>